<dbReference type="EMBL" id="LR790989">
    <property type="protein sequence ID" value="CAB3266851.1"/>
    <property type="molecule type" value="mRNA"/>
</dbReference>
<proteinExistence type="evidence at transcript level"/>
<evidence type="ECO:0000259" key="1">
    <source>
        <dbReference type="PROSITE" id="PS50245"/>
    </source>
</evidence>
<dbReference type="SMART" id="SM01052">
    <property type="entry name" value="CAP_GLY"/>
    <property type="match status" value="1"/>
</dbReference>
<feature type="domain" description="CAP-Gly" evidence="1">
    <location>
        <begin position="30"/>
        <end position="72"/>
    </location>
</feature>
<dbReference type="PROSITE" id="PS00845">
    <property type="entry name" value="CAP_GLY_1"/>
    <property type="match status" value="1"/>
</dbReference>
<dbReference type="AlphaFoldDB" id="A0A6F9DUJ6"/>
<accession>A0A6F9DUJ6</accession>
<gene>
    <name evidence="2" type="primary">Tbce-002</name>
</gene>
<dbReference type="Pfam" id="PF01302">
    <property type="entry name" value="CAP_GLY"/>
    <property type="match status" value="1"/>
</dbReference>
<dbReference type="InterPro" id="IPR036859">
    <property type="entry name" value="CAP-Gly_dom_sf"/>
</dbReference>
<sequence length="216" mass="25013">MVLFQNIVIGQYVEVQHEGKILCATVRYKGHLNGAKGNWVGLQLEYPLGKHNGCWRGRQYFKCPVDYGLFTHASNIQFRRNQRKTFDTYRKRSVATEEDPCACPIPKFSSCYSVDRAYLRRAKSAFADMEYDGVFGKEERYPLKHAVSSMARPGTLNSQTPRQDPIHYEYSQPHSFFGSTNASIPHYTLPHEVQLHKMKHGYWSDVRKSQPRFLSV</sequence>
<dbReference type="PANTHER" id="PTHR18916">
    <property type="entry name" value="DYNACTIN 1-RELATED MICROTUBULE-BINDING"/>
    <property type="match status" value="1"/>
</dbReference>
<dbReference type="PROSITE" id="PS50245">
    <property type="entry name" value="CAP_GLY_2"/>
    <property type="match status" value="1"/>
</dbReference>
<reference evidence="2" key="1">
    <citation type="submission" date="2020-04" db="EMBL/GenBank/DDBJ databases">
        <authorList>
            <person name="Neveu A P."/>
        </authorList>
    </citation>
    <scope>NUCLEOTIDE SEQUENCE</scope>
    <source>
        <tissue evidence="2">Whole embryo</tissue>
    </source>
</reference>
<dbReference type="Gene3D" id="2.30.30.190">
    <property type="entry name" value="CAP Gly-rich-like domain"/>
    <property type="match status" value="1"/>
</dbReference>
<evidence type="ECO:0000313" key="2">
    <source>
        <dbReference type="EMBL" id="CAB3266851.1"/>
    </source>
</evidence>
<name>A0A6F9DUJ6_9ASCI</name>
<dbReference type="SUPFAM" id="SSF74924">
    <property type="entry name" value="Cap-Gly domain"/>
    <property type="match status" value="1"/>
</dbReference>
<organism evidence="2">
    <name type="scientific">Phallusia mammillata</name>
    <dbReference type="NCBI Taxonomy" id="59560"/>
    <lineage>
        <taxon>Eukaryota</taxon>
        <taxon>Metazoa</taxon>
        <taxon>Chordata</taxon>
        <taxon>Tunicata</taxon>
        <taxon>Ascidiacea</taxon>
        <taxon>Phlebobranchia</taxon>
        <taxon>Ascidiidae</taxon>
        <taxon>Phallusia</taxon>
    </lineage>
</organism>
<dbReference type="InterPro" id="IPR000938">
    <property type="entry name" value="CAP-Gly_domain"/>
</dbReference>
<protein>
    <submittedName>
        <fullName evidence="2">Tubulin-folding cofactor E-like</fullName>
    </submittedName>
</protein>